<dbReference type="OrthoDB" id="2442707at2"/>
<name>A0A2I1I3W5_9ACTO</name>
<proteinExistence type="predicted"/>
<evidence type="ECO:0000313" key="4">
    <source>
        <dbReference type="Proteomes" id="UP000234545"/>
    </source>
</evidence>
<reference evidence="3 4" key="1">
    <citation type="submission" date="2017-12" db="EMBL/GenBank/DDBJ databases">
        <title>Phylogenetic diversity of female urinary microbiome.</title>
        <authorList>
            <person name="Thomas-White K."/>
            <person name="Wolfe A.J."/>
        </authorList>
    </citation>
    <scope>NUCLEOTIDE SEQUENCE [LARGE SCALE GENOMIC DNA]</scope>
    <source>
        <strain evidence="3 4">UMB0250</strain>
    </source>
</reference>
<gene>
    <name evidence="3" type="ORF">CYJ25_07780</name>
</gene>
<feature type="compositionally biased region" description="Basic and acidic residues" evidence="1">
    <location>
        <begin position="838"/>
        <end position="848"/>
    </location>
</feature>
<dbReference type="Pfam" id="PF04738">
    <property type="entry name" value="Lant_dehydr_N"/>
    <property type="match status" value="2"/>
</dbReference>
<sequence>MTSPNQTPVKRSADFTSFFMCRTTGLPYDAVKGLESPYMADWARRVIEMEEKLVSAEIVLNTALENAIGGNEDQGNRRALLRLRRTAHKLKAPEEPNDAIKAVERHGFAELVEEWCALVGDYEDLVAPGSHLVDADEAATSDYLVELSQRPEIRGALVLANTRTENGLDKFAKMNLSQRRKKRPRREWRTLLTYAYRAACKTSPFSTLTPISLGEFGEQSSLIGSRGGTRIKSKVRLNVALLPRITECLVTHRTYAADLPVALVSGWEIKSERLKYMRRRRVVDKSESKMSLDRMQESIFYLSAGEIMQALVTIIGSNPEIRLGELETALGDHLALEATGEDISRFLSILLRLDLLTTPQLAVDIHADDPVGRYVESLSQLGRPWAEELATQLGEINRLAQSTANQEPVVRRDTLIEIQGKLVKLFEGVGEEDPVLPGTLLYEDSTTSELEIVASDKLWNDSLAKDLARLSSILDIFDILIPQRILLKGFFLARFKSDGQCSDFLKFVSDFHMDLFDEYLKSSMRRTASGPNGMPGPPHNWLDMPEIDAIYAARVELVERMRKAYAEYEGGVMHLDDEFFEAVSSLLPETTGSIHRSFFVQVAGSDPGRLVMNQTYSGLGLMFSRFLHVLDDSEVGPGHVSPRVAERLDEQQPEGAVFAEMTGGVDSTNLNLHPAVTKYEIVSPGETSFRPKEFQIPAEDLRVRYDSQANELYLYSEKLRKKVIPVYLGFLMPLALSDVQRVLLLFTTNRMARLDMWTGTDKPLGDRVIASHPRLCHGSLVLVRETWKTNPAKLPQRRSFSETSSWYLAWQRFCKEHDLPRFVFATLGGDPDSEEQEFDGKDDSKDEGGAAGFGKTKPQYIDFESLSCLWLLDEMIRQGTTRLVFQEMLPSPDDMWLKDSEGRYVSEQTIEVRFDQES</sequence>
<feature type="domain" description="Lantibiotic dehydratase N-terminal" evidence="2">
    <location>
        <begin position="149"/>
        <end position="415"/>
    </location>
</feature>
<accession>A0A2I1I3W5</accession>
<evidence type="ECO:0000313" key="3">
    <source>
        <dbReference type="EMBL" id="PKY65783.1"/>
    </source>
</evidence>
<evidence type="ECO:0000256" key="1">
    <source>
        <dbReference type="SAM" id="MobiDB-lite"/>
    </source>
</evidence>
<protein>
    <recommendedName>
        <fullName evidence="2">Lantibiotic dehydratase N-terminal domain-containing protein</fullName>
    </recommendedName>
</protein>
<comment type="caution">
    <text evidence="3">The sequence shown here is derived from an EMBL/GenBank/DDBJ whole genome shotgun (WGS) entry which is preliminary data.</text>
</comment>
<dbReference type="InterPro" id="IPR006827">
    <property type="entry name" value="Lant_deHydtase_N"/>
</dbReference>
<dbReference type="RefSeq" id="WP_101628590.1">
    <property type="nucleotide sequence ID" value="NZ_PKKJ01000014.1"/>
</dbReference>
<organism evidence="3 4">
    <name type="scientific">Schaalia turicensis</name>
    <dbReference type="NCBI Taxonomy" id="131111"/>
    <lineage>
        <taxon>Bacteria</taxon>
        <taxon>Bacillati</taxon>
        <taxon>Actinomycetota</taxon>
        <taxon>Actinomycetes</taxon>
        <taxon>Actinomycetales</taxon>
        <taxon>Actinomycetaceae</taxon>
        <taxon>Schaalia</taxon>
    </lineage>
</organism>
<feature type="region of interest" description="Disordered" evidence="1">
    <location>
        <begin position="828"/>
        <end position="853"/>
    </location>
</feature>
<evidence type="ECO:0000259" key="2">
    <source>
        <dbReference type="Pfam" id="PF04738"/>
    </source>
</evidence>
<feature type="domain" description="Lantibiotic dehydratase N-terminal" evidence="2">
    <location>
        <begin position="611"/>
        <end position="825"/>
    </location>
</feature>
<dbReference type="Proteomes" id="UP000234545">
    <property type="component" value="Unassembled WGS sequence"/>
</dbReference>
<dbReference type="AlphaFoldDB" id="A0A2I1I3W5"/>
<dbReference type="EMBL" id="PKKJ01000014">
    <property type="protein sequence ID" value="PKY65783.1"/>
    <property type="molecule type" value="Genomic_DNA"/>
</dbReference>